<dbReference type="InterPro" id="IPR009056">
    <property type="entry name" value="Cyt_c-like_dom"/>
</dbReference>
<evidence type="ECO:0000256" key="5">
    <source>
        <dbReference type="ARBA" id="ARBA00023002"/>
    </source>
</evidence>
<evidence type="ECO:0000256" key="2">
    <source>
        <dbReference type="ARBA" id="ARBA00022617"/>
    </source>
</evidence>
<keyword evidence="11" id="KW-1185">Reference proteome</keyword>
<proteinExistence type="predicted"/>
<evidence type="ECO:0000259" key="9">
    <source>
        <dbReference type="PROSITE" id="PS51007"/>
    </source>
</evidence>
<dbReference type="RefSeq" id="WP_237361514.1">
    <property type="nucleotide sequence ID" value="NZ_CAKLDM010000002.1"/>
</dbReference>
<organism evidence="10 11">
    <name type="scientific">Vibrio marisflavi CECT 7928</name>
    <dbReference type="NCBI Taxonomy" id="634439"/>
    <lineage>
        <taxon>Bacteria</taxon>
        <taxon>Pseudomonadati</taxon>
        <taxon>Pseudomonadota</taxon>
        <taxon>Gammaproteobacteria</taxon>
        <taxon>Vibrionales</taxon>
        <taxon>Vibrionaceae</taxon>
        <taxon>Vibrio</taxon>
    </lineage>
</organism>
<evidence type="ECO:0000256" key="3">
    <source>
        <dbReference type="ARBA" id="ARBA00022723"/>
    </source>
</evidence>
<feature type="region of interest" description="Disordered" evidence="8">
    <location>
        <begin position="32"/>
        <end position="72"/>
    </location>
</feature>
<dbReference type="InterPro" id="IPR004852">
    <property type="entry name" value="Di-haem_cyt_c_peroxidsae"/>
</dbReference>
<keyword evidence="4" id="KW-0732">Signal</keyword>
<feature type="domain" description="Cytochrome c" evidence="9">
    <location>
        <begin position="255"/>
        <end position="406"/>
    </location>
</feature>
<evidence type="ECO:0000256" key="6">
    <source>
        <dbReference type="ARBA" id="ARBA00023004"/>
    </source>
</evidence>
<feature type="compositionally biased region" description="Acidic residues" evidence="8">
    <location>
        <begin position="52"/>
        <end position="72"/>
    </location>
</feature>
<sequence length="415" mass="44690">MKIINTDINICQMGLVVLLIVLFPLNAIAEGGDRDNKKKKHRHKNKMQVEQPVDDGGDDGDPVVDDGGDDPVDPVDPVLTLAELGEAIYKDTNLSNPPGQSCESCHTASAGFADPDSDIATSEGAIAGVFGSRNSPTASYAQHIPAFRARVNGPGFVGGLFWDGRVNTLEEQAAGPFLNPLEMNNADEQEVVLKLSQAEYATSFEAIFGAGVFNDIELAYLSMTEAIAEFERTDEFSPFSSKFDAVIAGSDTFTEQEQNGFNLFVGDGQCSRCHAINQNPNLFTNFRYFNIGVPANPDNPFLTLDSTLNPDGAAFVDLGLGAVLNDDAENGKFRVPTLRNVGLTAPYMHNGVFATLNEVVDFYNTRDVNNVVPELDENVNNGGNIGNLGLSDDEVTDIVAFLHTLSDDLPAETDQ</sequence>
<protein>
    <recommendedName>
        <fullName evidence="9">Cytochrome c domain-containing protein</fullName>
    </recommendedName>
</protein>
<dbReference type="PANTHER" id="PTHR30600:SF10">
    <property type="entry name" value="BLL6722 PROTEIN"/>
    <property type="match status" value="1"/>
</dbReference>
<dbReference type="Gene3D" id="1.10.760.10">
    <property type="entry name" value="Cytochrome c-like domain"/>
    <property type="match status" value="2"/>
</dbReference>
<keyword evidence="2 7" id="KW-0349">Heme</keyword>
<dbReference type="InterPro" id="IPR036909">
    <property type="entry name" value="Cyt_c-like_dom_sf"/>
</dbReference>
<keyword evidence="6 7" id="KW-0408">Iron</keyword>
<feature type="compositionally biased region" description="Basic residues" evidence="8">
    <location>
        <begin position="37"/>
        <end position="46"/>
    </location>
</feature>
<gene>
    <name evidence="10" type="ORF">VMF7928_02209</name>
</gene>
<evidence type="ECO:0000256" key="1">
    <source>
        <dbReference type="ARBA" id="ARBA00004196"/>
    </source>
</evidence>
<accession>A0ABM9A3Y5</accession>
<comment type="subcellular location">
    <subcellularLocation>
        <location evidence="1">Cell envelope</location>
    </subcellularLocation>
</comment>
<evidence type="ECO:0000256" key="4">
    <source>
        <dbReference type="ARBA" id="ARBA00022729"/>
    </source>
</evidence>
<dbReference type="Proteomes" id="UP000838748">
    <property type="component" value="Unassembled WGS sequence"/>
</dbReference>
<evidence type="ECO:0000313" key="11">
    <source>
        <dbReference type="Proteomes" id="UP000838748"/>
    </source>
</evidence>
<name>A0ABM9A3Y5_9VIBR</name>
<keyword evidence="3 7" id="KW-0479">Metal-binding</keyword>
<dbReference type="InterPro" id="IPR051395">
    <property type="entry name" value="Cytochrome_c_Peroxidase/MauG"/>
</dbReference>
<evidence type="ECO:0000313" key="10">
    <source>
        <dbReference type="EMBL" id="CAH0539513.1"/>
    </source>
</evidence>
<evidence type="ECO:0000256" key="7">
    <source>
        <dbReference type="PROSITE-ProRule" id="PRU00433"/>
    </source>
</evidence>
<dbReference type="SUPFAM" id="SSF46626">
    <property type="entry name" value="Cytochrome c"/>
    <property type="match status" value="2"/>
</dbReference>
<dbReference type="Pfam" id="PF03150">
    <property type="entry name" value="CCP_MauG"/>
    <property type="match status" value="1"/>
</dbReference>
<keyword evidence="5" id="KW-0560">Oxidoreductase</keyword>
<reference evidence="10" key="1">
    <citation type="submission" date="2021-11" db="EMBL/GenBank/DDBJ databases">
        <authorList>
            <person name="Rodrigo-Torres L."/>
            <person name="Arahal R. D."/>
            <person name="Lucena T."/>
        </authorList>
    </citation>
    <scope>NUCLEOTIDE SEQUENCE</scope>
    <source>
        <strain evidence="10">CECT 7928</strain>
    </source>
</reference>
<dbReference type="PROSITE" id="PS51007">
    <property type="entry name" value="CYTC"/>
    <property type="match status" value="1"/>
</dbReference>
<comment type="caution">
    <text evidence="10">The sequence shown here is derived from an EMBL/GenBank/DDBJ whole genome shotgun (WGS) entry which is preliminary data.</text>
</comment>
<dbReference type="EMBL" id="CAKLDM010000002">
    <property type="protein sequence ID" value="CAH0539513.1"/>
    <property type="molecule type" value="Genomic_DNA"/>
</dbReference>
<dbReference type="PANTHER" id="PTHR30600">
    <property type="entry name" value="CYTOCHROME C PEROXIDASE-RELATED"/>
    <property type="match status" value="1"/>
</dbReference>
<evidence type="ECO:0000256" key="8">
    <source>
        <dbReference type="SAM" id="MobiDB-lite"/>
    </source>
</evidence>